<dbReference type="Proteomes" id="UP000013015">
    <property type="component" value="Unassembled WGS sequence"/>
</dbReference>
<evidence type="ECO:0000313" key="8">
    <source>
        <dbReference type="EMBL" id="ENO17564.1"/>
    </source>
</evidence>
<comment type="function">
    <text evidence="7">Functions as a peptidoglycan terminase that cleaves nascent peptidoglycan strands endolytically to terminate their elongation.</text>
</comment>
<comment type="catalytic activity">
    <reaction evidence="7">
        <text>a peptidoglycan chain = a peptidoglycan chain with N-acetyl-1,6-anhydromuramyl-[peptide] at the reducing end + a peptidoglycan chain with N-acetylglucosamine at the non-reducing end.</text>
        <dbReference type="EC" id="4.2.2.29"/>
    </reaction>
</comment>
<gene>
    <name evidence="7" type="primary">mltG</name>
    <name evidence="8" type="ORF">HMPREF9004_1474</name>
</gene>
<reference evidence="8 9" key="1">
    <citation type="submission" date="2013-03" db="EMBL/GenBank/DDBJ databases">
        <title>Reference genome for the Human Microbiome Project.</title>
        <authorList>
            <person name="Aqrawi P."/>
            <person name="Ayvaz T."/>
            <person name="Bess C."/>
            <person name="Blankenburg K."/>
            <person name="Coyle M."/>
            <person name="Deng J."/>
            <person name="Forbes L."/>
            <person name="Fowler G."/>
            <person name="Francisco L."/>
            <person name="Fu Q."/>
            <person name="Gibbs R."/>
            <person name="Gross S."/>
            <person name="Gubbala S."/>
            <person name="Hale W."/>
            <person name="Hemphill L."/>
            <person name="Highlander S."/>
            <person name="Hirani K."/>
            <person name="Jackson L."/>
            <person name="Jakkamsetti A."/>
            <person name="Javaid M."/>
            <person name="Jayaseelan J.C."/>
            <person name="Jiang H."/>
            <person name="Joshi V."/>
            <person name="Korchina V."/>
            <person name="Kovar C."/>
            <person name="Lara F."/>
            <person name="Lee S."/>
            <person name="Liu Y."/>
            <person name="Mata R."/>
            <person name="Mathew T."/>
            <person name="Munidasa M."/>
            <person name="Muzny D."/>
            <person name="Nazareth L."/>
            <person name="Ngo R."/>
            <person name="Nguyen L."/>
            <person name="Nguyen N."/>
            <person name="Okwuonu G."/>
            <person name="Ongeri F."/>
            <person name="Palculict T."/>
            <person name="Patil S."/>
            <person name="Petrosino J."/>
            <person name="Pham C."/>
            <person name="Pham P."/>
            <person name="Pu L.-L."/>
            <person name="Qin X."/>
            <person name="Qu J."/>
            <person name="Reid J."/>
            <person name="Ross M."/>
            <person name="Ruth R."/>
            <person name="Saada N."/>
            <person name="San Lucas F."/>
            <person name="Santibanez J."/>
            <person name="Shang Y."/>
            <person name="Simmons D."/>
            <person name="Song X.-Z."/>
            <person name="Tang L.-Y."/>
            <person name="Thornton R."/>
            <person name="Warren J."/>
            <person name="Weissenberger G."/>
            <person name="Wilczek-Boney K."/>
            <person name="Worley K."/>
            <person name="Youmans B."/>
            <person name="Zhang J."/>
            <person name="Zhang L."/>
            <person name="Zhao Z."/>
            <person name="Zhou C."/>
            <person name="Zhu D."/>
            <person name="Zhu Y."/>
        </authorList>
    </citation>
    <scope>NUCLEOTIDE SEQUENCE [LARGE SCALE GENOMIC DNA]</scope>
    <source>
        <strain evidence="8 9">F0333</strain>
    </source>
</reference>
<evidence type="ECO:0000313" key="9">
    <source>
        <dbReference type="Proteomes" id="UP000013015"/>
    </source>
</evidence>
<dbReference type="GO" id="GO:0009252">
    <property type="term" value="P:peptidoglycan biosynthetic process"/>
    <property type="evidence" value="ECO:0007669"/>
    <property type="project" value="UniProtKB-UniRule"/>
</dbReference>
<proteinExistence type="inferred from homology"/>
<comment type="caution">
    <text evidence="8">The sequence shown here is derived from an EMBL/GenBank/DDBJ whole genome shotgun (WGS) entry which is preliminary data.</text>
</comment>
<dbReference type="Gene3D" id="3.30.1490.480">
    <property type="entry name" value="Endolytic murein transglycosylase"/>
    <property type="match status" value="1"/>
</dbReference>
<dbReference type="EC" id="4.2.2.29" evidence="7"/>
<feature type="transmembrane region" description="Helical" evidence="7">
    <location>
        <begin position="21"/>
        <end position="43"/>
    </location>
</feature>
<name>N6WBG0_9ACTO</name>
<dbReference type="EMBL" id="AQHZ01000024">
    <property type="protein sequence ID" value="ENO17564.1"/>
    <property type="molecule type" value="Genomic_DNA"/>
</dbReference>
<dbReference type="PANTHER" id="PTHR30518">
    <property type="entry name" value="ENDOLYTIC MUREIN TRANSGLYCOSYLASE"/>
    <property type="match status" value="1"/>
</dbReference>
<evidence type="ECO:0000256" key="3">
    <source>
        <dbReference type="ARBA" id="ARBA00022989"/>
    </source>
</evidence>
<evidence type="ECO:0000256" key="1">
    <source>
        <dbReference type="ARBA" id="ARBA00022475"/>
    </source>
</evidence>
<dbReference type="PANTHER" id="PTHR30518:SF2">
    <property type="entry name" value="ENDOLYTIC MUREIN TRANSGLYCOSYLASE"/>
    <property type="match status" value="1"/>
</dbReference>
<keyword evidence="9" id="KW-1185">Reference proteome</keyword>
<accession>N6WBG0</accession>
<keyword evidence="6 7" id="KW-0961">Cell wall biogenesis/degradation</keyword>
<evidence type="ECO:0000256" key="2">
    <source>
        <dbReference type="ARBA" id="ARBA00022692"/>
    </source>
</evidence>
<comment type="subcellular location">
    <subcellularLocation>
        <location evidence="7">Cell membrane</location>
        <topology evidence="7">Single-pass membrane protein</topology>
    </subcellularLocation>
</comment>
<dbReference type="NCBIfam" id="TIGR00247">
    <property type="entry name" value="endolytic transglycosylase MltG"/>
    <property type="match status" value="1"/>
</dbReference>
<dbReference type="RefSeq" id="WP_005963855.1">
    <property type="nucleotide sequence ID" value="NZ_CP040505.1"/>
</dbReference>
<dbReference type="GO" id="GO:0008932">
    <property type="term" value="F:lytic endotransglycosylase activity"/>
    <property type="evidence" value="ECO:0007669"/>
    <property type="project" value="UniProtKB-UniRule"/>
</dbReference>
<dbReference type="GO" id="GO:0005886">
    <property type="term" value="C:plasma membrane"/>
    <property type="evidence" value="ECO:0007669"/>
    <property type="project" value="UniProtKB-SubCell"/>
</dbReference>
<sequence length="371" mass="40515">MRSRRFEYERRRARKRRRNRRIRSFFIILLVLVLLGGAGWFALKQLDLTGQQSSAYTDDYPGPGTGQVEVTIDIGATGTSIGETLVEAGVVKSTEAFNRAFAANKAAPSIRPGTYRLKKQMSASDAIAALLDEKNRSENTVTVTPGQTTWQIVERITSVTSFTADEVNAALKDTTAIGLPEEAGGNVEGWLAPGSYEVSSSDTPTTLLSQMIKRTIGELDALGVPKDQRELILNKASILEREVNIDEYLPKVARVIENRLNNPDAETMGYLQMDSSVLYGVGKTGGVPSADDMADDNPYNTYLHKGLPPTPIAQPSEAAIKAVLKPADGPWLYYVTVNLETGETLFAQTLAEQEANTARFREYCTANPGKC</sequence>
<dbReference type="STRING" id="888050.HMPREF9004_1474"/>
<keyword evidence="8" id="KW-0808">Transferase</keyword>
<dbReference type="HOGENOM" id="CLU_025574_4_0_11"/>
<dbReference type="PATRIC" id="fig|888050.3.peg.1411"/>
<keyword evidence="1 7" id="KW-1003">Cell membrane</keyword>
<evidence type="ECO:0000256" key="6">
    <source>
        <dbReference type="ARBA" id="ARBA00023316"/>
    </source>
</evidence>
<organism evidence="8 9">
    <name type="scientific">Schaalia cardiffensis F0333</name>
    <dbReference type="NCBI Taxonomy" id="888050"/>
    <lineage>
        <taxon>Bacteria</taxon>
        <taxon>Bacillati</taxon>
        <taxon>Actinomycetota</taxon>
        <taxon>Actinomycetes</taxon>
        <taxon>Actinomycetales</taxon>
        <taxon>Actinomycetaceae</taxon>
        <taxon>Schaalia</taxon>
    </lineage>
</organism>
<evidence type="ECO:0000256" key="4">
    <source>
        <dbReference type="ARBA" id="ARBA00023136"/>
    </source>
</evidence>
<dbReference type="eggNOG" id="COG1559">
    <property type="taxonomic scope" value="Bacteria"/>
</dbReference>
<feature type="site" description="Important for catalytic activity" evidence="7">
    <location>
        <position position="242"/>
    </location>
</feature>
<dbReference type="GO" id="GO:0016740">
    <property type="term" value="F:transferase activity"/>
    <property type="evidence" value="ECO:0007669"/>
    <property type="project" value="UniProtKB-KW"/>
</dbReference>
<keyword evidence="2 7" id="KW-0812">Transmembrane</keyword>
<evidence type="ECO:0000256" key="7">
    <source>
        <dbReference type="HAMAP-Rule" id="MF_02065"/>
    </source>
</evidence>
<evidence type="ECO:0000256" key="5">
    <source>
        <dbReference type="ARBA" id="ARBA00023239"/>
    </source>
</evidence>
<dbReference type="InterPro" id="IPR003770">
    <property type="entry name" value="MLTG-like"/>
</dbReference>
<keyword evidence="5 7" id="KW-0456">Lyase</keyword>
<keyword evidence="4 7" id="KW-0472">Membrane</keyword>
<dbReference type="Pfam" id="PF02618">
    <property type="entry name" value="YceG"/>
    <property type="match status" value="1"/>
</dbReference>
<dbReference type="HAMAP" id="MF_02065">
    <property type="entry name" value="MltG"/>
    <property type="match status" value="1"/>
</dbReference>
<keyword evidence="3 7" id="KW-1133">Transmembrane helix</keyword>
<protein>
    <recommendedName>
        <fullName evidence="7">Endolytic murein transglycosylase</fullName>
        <ecNumber evidence="7">4.2.2.29</ecNumber>
    </recommendedName>
    <alternativeName>
        <fullName evidence="7">Peptidoglycan lytic transglycosylase</fullName>
    </alternativeName>
    <alternativeName>
        <fullName evidence="7">Peptidoglycan polymerization terminase</fullName>
    </alternativeName>
</protein>
<comment type="similarity">
    <text evidence="7">Belongs to the transglycosylase MltG family.</text>
</comment>
<dbReference type="AlphaFoldDB" id="N6WBG0"/>
<dbReference type="GO" id="GO:0071555">
    <property type="term" value="P:cell wall organization"/>
    <property type="evidence" value="ECO:0007669"/>
    <property type="project" value="UniProtKB-KW"/>
</dbReference>